<comment type="caution">
    <text evidence="5">The sequence shown here is derived from an EMBL/GenBank/DDBJ whole genome shotgun (WGS) entry which is preliminary data.</text>
</comment>
<protein>
    <recommendedName>
        <fullName evidence="4">PHD-type zinc finger plants domain-containing protein</fullName>
    </recommendedName>
</protein>
<evidence type="ECO:0000256" key="3">
    <source>
        <dbReference type="SAM" id="MobiDB-lite"/>
    </source>
</evidence>
<keyword evidence="6" id="KW-1185">Reference proteome</keyword>
<dbReference type="EMBL" id="JAUJYN010000010">
    <property type="protein sequence ID" value="KAK1261755.1"/>
    <property type="molecule type" value="Genomic_DNA"/>
</dbReference>
<dbReference type="GO" id="GO:0008270">
    <property type="term" value="F:zinc ion binding"/>
    <property type="evidence" value="ECO:0007669"/>
    <property type="project" value="UniProtKB-KW"/>
</dbReference>
<dbReference type="SUPFAM" id="SSF57903">
    <property type="entry name" value="FYVE/PHD zinc finger"/>
    <property type="match status" value="1"/>
</dbReference>
<dbReference type="AlphaFoldDB" id="A0AAV9AC77"/>
<dbReference type="Proteomes" id="UP001179952">
    <property type="component" value="Unassembled WGS sequence"/>
</dbReference>
<dbReference type="Pfam" id="PF25054">
    <property type="entry name" value="PHD_pln"/>
    <property type="match status" value="1"/>
</dbReference>
<feature type="domain" description="PHD-type zinc finger plants" evidence="4">
    <location>
        <begin position="6"/>
        <end position="51"/>
    </location>
</feature>
<keyword evidence="1" id="KW-0479">Metal-binding</keyword>
<dbReference type="InterPro" id="IPR056874">
    <property type="entry name" value="PHD_dom_pln"/>
</dbReference>
<dbReference type="PANTHER" id="PTHR33779">
    <property type="entry name" value="EXPRESSED PROTEIN"/>
    <property type="match status" value="1"/>
</dbReference>
<dbReference type="PANTHER" id="PTHR33779:SF11">
    <property type="entry name" value="OS04G0551600 PROTEIN"/>
    <property type="match status" value="1"/>
</dbReference>
<organism evidence="5 6">
    <name type="scientific">Acorus gramineus</name>
    <name type="common">Dwarf sweet flag</name>
    <dbReference type="NCBI Taxonomy" id="55184"/>
    <lineage>
        <taxon>Eukaryota</taxon>
        <taxon>Viridiplantae</taxon>
        <taxon>Streptophyta</taxon>
        <taxon>Embryophyta</taxon>
        <taxon>Tracheophyta</taxon>
        <taxon>Spermatophyta</taxon>
        <taxon>Magnoliopsida</taxon>
        <taxon>Liliopsida</taxon>
        <taxon>Acoraceae</taxon>
        <taxon>Acorus</taxon>
    </lineage>
</organism>
<keyword evidence="2" id="KW-0862">Zinc</keyword>
<reference evidence="5" key="1">
    <citation type="journal article" date="2023" name="Nat. Commun.">
        <title>Diploid and tetraploid genomes of Acorus and the evolution of monocots.</title>
        <authorList>
            <person name="Ma L."/>
            <person name="Liu K.W."/>
            <person name="Li Z."/>
            <person name="Hsiao Y.Y."/>
            <person name="Qi Y."/>
            <person name="Fu T."/>
            <person name="Tang G.D."/>
            <person name="Zhang D."/>
            <person name="Sun W.H."/>
            <person name="Liu D.K."/>
            <person name="Li Y."/>
            <person name="Chen G.Z."/>
            <person name="Liu X.D."/>
            <person name="Liao X.Y."/>
            <person name="Jiang Y.T."/>
            <person name="Yu X."/>
            <person name="Hao Y."/>
            <person name="Huang J."/>
            <person name="Zhao X.W."/>
            <person name="Ke S."/>
            <person name="Chen Y.Y."/>
            <person name="Wu W.L."/>
            <person name="Hsu J.L."/>
            <person name="Lin Y.F."/>
            <person name="Huang M.D."/>
            <person name="Li C.Y."/>
            <person name="Huang L."/>
            <person name="Wang Z.W."/>
            <person name="Zhao X."/>
            <person name="Zhong W.Y."/>
            <person name="Peng D.H."/>
            <person name="Ahmad S."/>
            <person name="Lan S."/>
            <person name="Zhang J.S."/>
            <person name="Tsai W.C."/>
            <person name="Van de Peer Y."/>
            <person name="Liu Z.J."/>
        </authorList>
    </citation>
    <scope>NUCLEOTIDE SEQUENCE</scope>
    <source>
        <strain evidence="5">SCP</strain>
    </source>
</reference>
<proteinExistence type="predicted"/>
<dbReference type="InterPro" id="IPR011011">
    <property type="entry name" value="Znf_FYVE_PHD"/>
</dbReference>
<name>A0AAV9AC77_ACOGR</name>
<reference evidence="5" key="2">
    <citation type="submission" date="2023-06" db="EMBL/GenBank/DDBJ databases">
        <authorList>
            <person name="Ma L."/>
            <person name="Liu K.-W."/>
            <person name="Li Z."/>
            <person name="Hsiao Y.-Y."/>
            <person name="Qi Y."/>
            <person name="Fu T."/>
            <person name="Tang G."/>
            <person name="Zhang D."/>
            <person name="Sun W.-H."/>
            <person name="Liu D.-K."/>
            <person name="Li Y."/>
            <person name="Chen G.-Z."/>
            <person name="Liu X.-D."/>
            <person name="Liao X.-Y."/>
            <person name="Jiang Y.-T."/>
            <person name="Yu X."/>
            <person name="Hao Y."/>
            <person name="Huang J."/>
            <person name="Zhao X.-W."/>
            <person name="Ke S."/>
            <person name="Chen Y.-Y."/>
            <person name="Wu W.-L."/>
            <person name="Hsu J.-L."/>
            <person name="Lin Y.-F."/>
            <person name="Huang M.-D."/>
            <person name="Li C.-Y."/>
            <person name="Huang L."/>
            <person name="Wang Z.-W."/>
            <person name="Zhao X."/>
            <person name="Zhong W.-Y."/>
            <person name="Peng D.-H."/>
            <person name="Ahmad S."/>
            <person name="Lan S."/>
            <person name="Zhang J.-S."/>
            <person name="Tsai W.-C."/>
            <person name="Van De Peer Y."/>
            <person name="Liu Z.-J."/>
        </authorList>
    </citation>
    <scope>NUCLEOTIDE SEQUENCE</scope>
    <source>
        <strain evidence="5">SCP</strain>
        <tissue evidence="5">Leaves</tissue>
    </source>
</reference>
<accession>A0AAV9AC77</accession>
<keyword evidence="1" id="KW-0863">Zinc-finger</keyword>
<evidence type="ECO:0000256" key="2">
    <source>
        <dbReference type="ARBA" id="ARBA00022833"/>
    </source>
</evidence>
<evidence type="ECO:0000256" key="1">
    <source>
        <dbReference type="ARBA" id="ARBA00022771"/>
    </source>
</evidence>
<evidence type="ECO:0000313" key="5">
    <source>
        <dbReference type="EMBL" id="KAK1261755.1"/>
    </source>
</evidence>
<feature type="region of interest" description="Disordered" evidence="3">
    <location>
        <begin position="85"/>
        <end position="108"/>
    </location>
</feature>
<sequence length="120" mass="12869">METVCCMCGDVGFPDKLFRCGRCLSRFQHSYCSNYCEESSSETDGGVCDWCRSEEMRAHQRKMAGKSDAGAGAANARSEYTGAGDAIKQNAGGRGGKPVTASAPARPAGRRYKLLKDVLC</sequence>
<evidence type="ECO:0000313" key="6">
    <source>
        <dbReference type="Proteomes" id="UP001179952"/>
    </source>
</evidence>
<gene>
    <name evidence="5" type="ORF">QJS04_geneDACA018464</name>
</gene>
<evidence type="ECO:0000259" key="4">
    <source>
        <dbReference type="Pfam" id="PF25054"/>
    </source>
</evidence>